<dbReference type="GO" id="GO:0016747">
    <property type="term" value="F:acyltransferase activity, transferring groups other than amino-acyl groups"/>
    <property type="evidence" value="ECO:0007669"/>
    <property type="project" value="InterPro"/>
</dbReference>
<dbReference type="Proteomes" id="UP000006281">
    <property type="component" value="Chromosome"/>
</dbReference>
<evidence type="ECO:0000259" key="1">
    <source>
        <dbReference type="PROSITE" id="PS51186"/>
    </source>
</evidence>
<dbReference type="Pfam" id="PF00583">
    <property type="entry name" value="Acetyltransf_1"/>
    <property type="match status" value="2"/>
</dbReference>
<accession>K0K538</accession>
<dbReference type="eggNOG" id="COG0454">
    <property type="taxonomic scope" value="Bacteria"/>
</dbReference>
<dbReference type="PANTHER" id="PTHR43072:SF60">
    <property type="entry name" value="L-2,4-DIAMINOBUTYRIC ACID ACETYLTRANSFERASE"/>
    <property type="match status" value="1"/>
</dbReference>
<dbReference type="eggNOG" id="COG1670">
    <property type="taxonomic scope" value="Bacteria"/>
</dbReference>
<dbReference type="InterPro" id="IPR016181">
    <property type="entry name" value="Acyl_CoA_acyltransferase"/>
</dbReference>
<evidence type="ECO:0000313" key="2">
    <source>
        <dbReference type="EMBL" id="CCH33426.1"/>
    </source>
</evidence>
<keyword evidence="3" id="KW-1185">Reference proteome</keyword>
<sequence length="338" mass="37417">MAFMGVELFDIGATTEEELRSVHRVVLAAQAVDRPDEVPVTFEALVGGLRSPPAGFGPRRYWVARRDSEIVAVAFVNLPDAENSHLALVTITVHPRLRRMGIGTAFLRDLLPRLEGRTVVEGWEITSGGAGEHWATSVGFRVVNTMVLQLLPVADVDRSTWDVPVPAGYRVQDWVGAAPGALLESFAHARNTLRDAPFGDIDFQAPLWNRDRVREAEADLRARGVEQRMVVAVHEESGDVVGVTEVEVRPHRPFWASQRETSVLGAHRGHGLGRCIKAHMARRLLADRPDIERFYTTTSADNAHMIRVNEAIGYRTVRTQVSVKQDVTVLTAHPRVLG</sequence>
<dbReference type="HOGENOM" id="CLU_043786_0_0_11"/>
<dbReference type="EMBL" id="HE804045">
    <property type="protein sequence ID" value="CCH33426.1"/>
    <property type="molecule type" value="Genomic_DNA"/>
</dbReference>
<dbReference type="Gene3D" id="3.40.630.30">
    <property type="match status" value="1"/>
</dbReference>
<dbReference type="CDD" id="cd04301">
    <property type="entry name" value="NAT_SF"/>
    <property type="match status" value="1"/>
</dbReference>
<dbReference type="PATRIC" id="fig|1179773.3.peg.6222"/>
<evidence type="ECO:0000313" key="3">
    <source>
        <dbReference type="Proteomes" id="UP000006281"/>
    </source>
</evidence>
<feature type="domain" description="N-acetyltransferase" evidence="1">
    <location>
        <begin position="191"/>
        <end position="336"/>
    </location>
</feature>
<organism evidence="2 3">
    <name type="scientific">Saccharothrix espanaensis (strain ATCC 51144 / DSM 44229 / JCM 9112 / NBRC 15066 / NRRL 15764)</name>
    <dbReference type="NCBI Taxonomy" id="1179773"/>
    <lineage>
        <taxon>Bacteria</taxon>
        <taxon>Bacillati</taxon>
        <taxon>Actinomycetota</taxon>
        <taxon>Actinomycetes</taxon>
        <taxon>Pseudonocardiales</taxon>
        <taxon>Pseudonocardiaceae</taxon>
        <taxon>Saccharothrix</taxon>
    </lineage>
</organism>
<gene>
    <name evidence="2" type="ordered locus">BN6_61750</name>
</gene>
<dbReference type="InterPro" id="IPR000182">
    <property type="entry name" value="GNAT_dom"/>
</dbReference>
<dbReference type="KEGG" id="sesp:BN6_61750"/>
<dbReference type="PROSITE" id="PS51186">
    <property type="entry name" value="GNAT"/>
    <property type="match status" value="2"/>
</dbReference>
<dbReference type="AlphaFoldDB" id="K0K538"/>
<protein>
    <recommendedName>
        <fullName evidence="1">N-acetyltransferase domain-containing protein</fullName>
    </recommendedName>
</protein>
<proteinExistence type="predicted"/>
<feature type="domain" description="N-acetyltransferase" evidence="1">
    <location>
        <begin position="17"/>
        <end position="162"/>
    </location>
</feature>
<dbReference type="STRING" id="1179773.BN6_61750"/>
<dbReference type="PANTHER" id="PTHR43072">
    <property type="entry name" value="N-ACETYLTRANSFERASE"/>
    <property type="match status" value="1"/>
</dbReference>
<reference evidence="2 3" key="1">
    <citation type="journal article" date="2012" name="BMC Genomics">
        <title>Complete genome sequence of Saccharothrix espanaensis DSM 44229T and comparison to the other completely sequenced Pseudonocardiaceae.</title>
        <authorList>
            <person name="Strobel T."/>
            <person name="Al-Dilaimi A."/>
            <person name="Blom J."/>
            <person name="Gessner A."/>
            <person name="Kalinowski J."/>
            <person name="Luzhetska M."/>
            <person name="Puhler A."/>
            <person name="Szczepanowski R."/>
            <person name="Bechthold A."/>
            <person name="Ruckert C."/>
        </authorList>
    </citation>
    <scope>NUCLEOTIDE SEQUENCE [LARGE SCALE GENOMIC DNA]</scope>
    <source>
        <strain evidence="3">ATCC 51144 / DSM 44229 / JCM 9112 / NBRC 15066 / NRRL 15764</strain>
    </source>
</reference>
<dbReference type="SUPFAM" id="SSF55729">
    <property type="entry name" value="Acyl-CoA N-acyltransferases (Nat)"/>
    <property type="match status" value="2"/>
</dbReference>
<dbReference type="BioCyc" id="SESP1179773:BN6_RS29715-MONOMER"/>
<name>K0K538_SACES</name>